<dbReference type="PANTHER" id="PTHR13420:SF7">
    <property type="entry name" value="UPF0235 PROTEIN C15ORF40"/>
    <property type="match status" value="1"/>
</dbReference>
<accession>A0A3A4R9W4</accession>
<evidence type="ECO:0000313" key="3">
    <source>
        <dbReference type="EMBL" id="RJP62017.1"/>
    </source>
</evidence>
<sequence length="99" mass="11005">MVDLNIIKNKDGIFFEVKVIPRSSREEIVGILDGKLKVKLTTPPVDGKANNALIQLLAQELSISRNDIQIVRGATSTLKQVFVRHIDKADITKICPTPR</sequence>
<dbReference type="InterPro" id="IPR036591">
    <property type="entry name" value="YggU-like_sf"/>
</dbReference>
<dbReference type="GO" id="GO:0005737">
    <property type="term" value="C:cytoplasm"/>
    <property type="evidence" value="ECO:0007669"/>
    <property type="project" value="TreeGrafter"/>
</dbReference>
<protein>
    <recommendedName>
        <fullName evidence="2">UPF0235 protein C4541_00335</fullName>
    </recommendedName>
</protein>
<dbReference type="NCBIfam" id="TIGR00251">
    <property type="entry name" value="DUF167 family protein"/>
    <property type="match status" value="1"/>
</dbReference>
<dbReference type="Pfam" id="PF02594">
    <property type="entry name" value="DUF167"/>
    <property type="match status" value="1"/>
</dbReference>
<dbReference type="Proteomes" id="UP000266426">
    <property type="component" value="Unassembled WGS sequence"/>
</dbReference>
<dbReference type="EMBL" id="QZJZ01000005">
    <property type="protein sequence ID" value="RJP62017.1"/>
    <property type="molecule type" value="Genomic_DNA"/>
</dbReference>
<dbReference type="PANTHER" id="PTHR13420">
    <property type="entry name" value="UPF0235 PROTEIN C15ORF40"/>
    <property type="match status" value="1"/>
</dbReference>
<comment type="caution">
    <text evidence="3">The sequence shown here is derived from an EMBL/GenBank/DDBJ whole genome shotgun (WGS) entry which is preliminary data.</text>
</comment>
<proteinExistence type="inferred from homology"/>
<dbReference type="SMART" id="SM01152">
    <property type="entry name" value="DUF167"/>
    <property type="match status" value="1"/>
</dbReference>
<organism evidence="3 4">
    <name type="scientific">Candidatus Auribacter fodinae</name>
    <dbReference type="NCBI Taxonomy" id="2093366"/>
    <lineage>
        <taxon>Bacteria</taxon>
        <taxon>Pseudomonadati</taxon>
        <taxon>Candidatus Auribacterota</taxon>
        <taxon>Candidatus Auribacteria</taxon>
        <taxon>Candidatus Auribacterales</taxon>
        <taxon>Candidatus Auribacteraceae</taxon>
        <taxon>Candidatus Auribacter</taxon>
    </lineage>
</organism>
<dbReference type="SUPFAM" id="SSF69786">
    <property type="entry name" value="YggU-like"/>
    <property type="match status" value="1"/>
</dbReference>
<evidence type="ECO:0000256" key="2">
    <source>
        <dbReference type="HAMAP-Rule" id="MF_00634"/>
    </source>
</evidence>
<dbReference type="AlphaFoldDB" id="A0A3A4R9W4"/>
<comment type="similarity">
    <text evidence="1 2">Belongs to the UPF0235 family.</text>
</comment>
<gene>
    <name evidence="3" type="ORF">C4541_00335</name>
</gene>
<evidence type="ECO:0000313" key="4">
    <source>
        <dbReference type="Proteomes" id="UP000266426"/>
    </source>
</evidence>
<dbReference type="Gene3D" id="3.30.1200.10">
    <property type="entry name" value="YggU-like"/>
    <property type="match status" value="1"/>
</dbReference>
<evidence type="ECO:0000256" key="1">
    <source>
        <dbReference type="ARBA" id="ARBA00010364"/>
    </source>
</evidence>
<name>A0A3A4R9W4_9BACT</name>
<dbReference type="InterPro" id="IPR003746">
    <property type="entry name" value="DUF167"/>
</dbReference>
<reference evidence="3 4" key="1">
    <citation type="journal article" date="2017" name="ISME J.">
        <title>Energy and carbon metabolisms in a deep terrestrial subsurface fluid microbial community.</title>
        <authorList>
            <person name="Momper L."/>
            <person name="Jungbluth S.P."/>
            <person name="Lee M.D."/>
            <person name="Amend J.P."/>
        </authorList>
    </citation>
    <scope>NUCLEOTIDE SEQUENCE [LARGE SCALE GENOMIC DNA]</scope>
    <source>
        <strain evidence="3">SURF_26</strain>
    </source>
</reference>
<dbReference type="HAMAP" id="MF_00634">
    <property type="entry name" value="UPF0235"/>
    <property type="match status" value="1"/>
</dbReference>